<feature type="domain" description="Fibronectin type-III" evidence="4">
    <location>
        <begin position="318"/>
        <end position="409"/>
    </location>
</feature>
<feature type="domain" description="Fibronectin type-III" evidence="4">
    <location>
        <begin position="213"/>
        <end position="305"/>
    </location>
</feature>
<evidence type="ECO:0000256" key="2">
    <source>
        <dbReference type="ARBA" id="ARBA00023326"/>
    </source>
</evidence>
<evidence type="ECO:0000256" key="1">
    <source>
        <dbReference type="ARBA" id="ARBA00023295"/>
    </source>
</evidence>
<reference evidence="5" key="1">
    <citation type="submission" date="2021-01" db="EMBL/GenBank/DDBJ databases">
        <title>Whole genome shotgun sequence of Actinoplanes rishiriensis NBRC 108556.</title>
        <authorList>
            <person name="Komaki H."/>
            <person name="Tamura T."/>
        </authorList>
    </citation>
    <scope>NUCLEOTIDE SEQUENCE</scope>
    <source>
        <strain evidence="5">NBRC 108556</strain>
    </source>
</reference>
<proteinExistence type="predicted"/>
<dbReference type="AlphaFoldDB" id="A0A919K8G9"/>
<dbReference type="GO" id="GO:0000272">
    <property type="term" value="P:polysaccharide catabolic process"/>
    <property type="evidence" value="ECO:0007669"/>
    <property type="project" value="UniProtKB-KW"/>
</dbReference>
<dbReference type="PROSITE" id="PS50853">
    <property type="entry name" value="FN3"/>
    <property type="match status" value="2"/>
</dbReference>
<dbReference type="InterPro" id="IPR036116">
    <property type="entry name" value="FN3_sf"/>
</dbReference>
<keyword evidence="2" id="KW-0119">Carbohydrate metabolism</keyword>
<dbReference type="SMART" id="SM00060">
    <property type="entry name" value="FN3"/>
    <property type="match status" value="2"/>
</dbReference>
<dbReference type="InterPro" id="IPR013783">
    <property type="entry name" value="Ig-like_fold"/>
</dbReference>
<gene>
    <name evidence="5" type="ORF">Ari01nite_78930</name>
</gene>
<dbReference type="RefSeq" id="WP_203788245.1">
    <property type="nucleotide sequence ID" value="NZ_BOMV01000083.1"/>
</dbReference>
<evidence type="ECO:0000259" key="4">
    <source>
        <dbReference type="PROSITE" id="PS50853"/>
    </source>
</evidence>
<comment type="caution">
    <text evidence="5">The sequence shown here is derived from an EMBL/GenBank/DDBJ whole genome shotgun (WGS) entry which is preliminary data.</text>
</comment>
<protein>
    <recommendedName>
        <fullName evidence="4">Fibronectin type-III domain-containing protein</fullName>
    </recommendedName>
</protein>
<evidence type="ECO:0000313" key="5">
    <source>
        <dbReference type="EMBL" id="GIF00429.1"/>
    </source>
</evidence>
<keyword evidence="1" id="KW-0378">Hydrolase</keyword>
<accession>A0A919K8G9</accession>
<dbReference type="SUPFAM" id="SSF49265">
    <property type="entry name" value="Fibronectin type III"/>
    <property type="match status" value="1"/>
</dbReference>
<dbReference type="InterPro" id="IPR003961">
    <property type="entry name" value="FN3_dom"/>
</dbReference>
<keyword evidence="3" id="KW-0732">Signal</keyword>
<dbReference type="GO" id="GO:0016798">
    <property type="term" value="F:hydrolase activity, acting on glycosyl bonds"/>
    <property type="evidence" value="ECO:0007669"/>
    <property type="project" value="UniProtKB-KW"/>
</dbReference>
<name>A0A919K8G9_9ACTN</name>
<keyword evidence="1" id="KW-0326">Glycosidase</keyword>
<dbReference type="Gene3D" id="2.60.40.10">
    <property type="entry name" value="Immunoglobulins"/>
    <property type="match status" value="1"/>
</dbReference>
<keyword evidence="2" id="KW-0624">Polysaccharide degradation</keyword>
<organism evidence="5 6">
    <name type="scientific">Paractinoplanes rishiriensis</name>
    <dbReference type="NCBI Taxonomy" id="1050105"/>
    <lineage>
        <taxon>Bacteria</taxon>
        <taxon>Bacillati</taxon>
        <taxon>Actinomycetota</taxon>
        <taxon>Actinomycetes</taxon>
        <taxon>Micromonosporales</taxon>
        <taxon>Micromonosporaceae</taxon>
        <taxon>Paractinoplanes</taxon>
    </lineage>
</organism>
<dbReference type="CDD" id="cd00063">
    <property type="entry name" value="FN3"/>
    <property type="match status" value="1"/>
</dbReference>
<sequence length="413" mass="42884">MRRLWTLLASALLAAAVLTVPGSASAAVVFTDDFEGGTVGAWQLTGGQWGLSTDGSRVLRQSRSGAAATQATGGDPAWSGYTLTARVKPTSLSRPQAAAGIAVRAGTDSGYQLVLRPGNRAELVRVSAGQPTRLAEALITVRPSRWYDLRLRVEGDQLHGTVTSPSETVTLTATDTTLSTGAIAMVTQQAAASFDDVTVDTVAPAPDTQPPSAPGRPELLEVTPTTATITWPAATDNVGVTSYLIYLGGQFYEDYFVRQVTTNAPVTVPLGGNTGATLHVSVRAVDAAGNQSWFGPRVTFGQPPSFPKVPGDTVAPTPPGAPVITSGSAGGAIITWAPATDDTGVVEYHVVHAFNIDEVRVRHKVPGNVTSAVVPPASTPNRVWVIAYDAAWNASYSPSVTLTNPTPPPTPPS</sequence>
<evidence type="ECO:0000313" key="6">
    <source>
        <dbReference type="Proteomes" id="UP000636960"/>
    </source>
</evidence>
<keyword evidence="6" id="KW-1185">Reference proteome</keyword>
<evidence type="ECO:0000256" key="3">
    <source>
        <dbReference type="SAM" id="SignalP"/>
    </source>
</evidence>
<feature type="chain" id="PRO_5037433304" description="Fibronectin type-III domain-containing protein" evidence="3">
    <location>
        <begin position="27"/>
        <end position="413"/>
    </location>
</feature>
<dbReference type="Proteomes" id="UP000636960">
    <property type="component" value="Unassembled WGS sequence"/>
</dbReference>
<feature type="signal peptide" evidence="3">
    <location>
        <begin position="1"/>
        <end position="26"/>
    </location>
</feature>
<dbReference type="Gene3D" id="2.60.120.560">
    <property type="entry name" value="Exo-inulinase, domain 1"/>
    <property type="match status" value="1"/>
</dbReference>
<dbReference type="EMBL" id="BOMV01000083">
    <property type="protein sequence ID" value="GIF00429.1"/>
    <property type="molecule type" value="Genomic_DNA"/>
</dbReference>